<dbReference type="STRING" id="4113.M0ZQE9"/>
<reference evidence="2" key="1">
    <citation type="journal article" date="2011" name="Nature">
        <title>Genome sequence and analysis of the tuber crop potato.</title>
        <authorList>
            <consortium name="The Potato Genome Sequencing Consortium"/>
        </authorList>
    </citation>
    <scope>NUCLEOTIDE SEQUENCE [LARGE SCALE GENOMIC DNA]</scope>
    <source>
        <strain evidence="2">cv. DM1-3 516 R44</strain>
    </source>
</reference>
<dbReference type="Gramene" id="PGSC0003DMT400005774">
    <property type="protein sequence ID" value="PGSC0003DMT400005774"/>
    <property type="gene ID" value="PGSC0003DMG400002258"/>
</dbReference>
<dbReference type="AlphaFoldDB" id="M0ZQE9"/>
<dbReference type="Proteomes" id="UP000011115">
    <property type="component" value="Unassembled WGS sequence"/>
</dbReference>
<sequence length="92" mass="10088">MAEEHEIEGEIYDDSHIDIDAKIQGVLGDYMKDFEGAVSAENLGPKFGVNGSFLPIDQLVIQPQISQKLPSPTPISSHKPIRIRTKVCSSLP</sequence>
<dbReference type="PaxDb" id="4113-PGSC0003DMT400005774"/>
<dbReference type="InParanoid" id="M0ZQE9"/>
<dbReference type="EnsemblPlants" id="PGSC0003DMT400005774">
    <property type="protein sequence ID" value="PGSC0003DMT400005774"/>
    <property type="gene ID" value="PGSC0003DMG400002258"/>
</dbReference>
<dbReference type="InterPro" id="IPR055300">
    <property type="entry name" value="CWZF3/5/7"/>
</dbReference>
<dbReference type="PANTHER" id="PTHR46524">
    <property type="entry name" value="CW-TYPE ZINC FINGER"/>
    <property type="match status" value="1"/>
</dbReference>
<keyword evidence="2" id="KW-1185">Reference proteome</keyword>
<organism evidence="1 2">
    <name type="scientific">Solanum tuberosum</name>
    <name type="common">Potato</name>
    <dbReference type="NCBI Taxonomy" id="4113"/>
    <lineage>
        <taxon>Eukaryota</taxon>
        <taxon>Viridiplantae</taxon>
        <taxon>Streptophyta</taxon>
        <taxon>Embryophyta</taxon>
        <taxon>Tracheophyta</taxon>
        <taxon>Spermatophyta</taxon>
        <taxon>Magnoliopsida</taxon>
        <taxon>eudicotyledons</taxon>
        <taxon>Gunneridae</taxon>
        <taxon>Pentapetalae</taxon>
        <taxon>asterids</taxon>
        <taxon>lamiids</taxon>
        <taxon>Solanales</taxon>
        <taxon>Solanaceae</taxon>
        <taxon>Solanoideae</taxon>
        <taxon>Solaneae</taxon>
        <taxon>Solanum</taxon>
    </lineage>
</organism>
<protein>
    <submittedName>
        <fullName evidence="1">Zinc ion binding protein</fullName>
    </submittedName>
</protein>
<name>M0ZQE9_SOLTU</name>
<evidence type="ECO:0000313" key="2">
    <source>
        <dbReference type="Proteomes" id="UP000011115"/>
    </source>
</evidence>
<dbReference type="PANTHER" id="PTHR46524:SF7">
    <property type="entry name" value="CW-TYPE ZINC FINGER"/>
    <property type="match status" value="1"/>
</dbReference>
<dbReference type="HOGENOM" id="CLU_2417529_0_0_1"/>
<accession>M0ZQE9</accession>
<reference evidence="1" key="2">
    <citation type="submission" date="2015-06" db="UniProtKB">
        <authorList>
            <consortium name="EnsemblPlants"/>
        </authorList>
    </citation>
    <scope>IDENTIFICATION</scope>
    <source>
        <strain evidence="1">DM1-3 516 R44</strain>
    </source>
</reference>
<evidence type="ECO:0000313" key="1">
    <source>
        <dbReference type="EnsemblPlants" id="PGSC0003DMT400005774"/>
    </source>
</evidence>
<proteinExistence type="predicted"/>